<evidence type="ECO:0000313" key="3">
    <source>
        <dbReference type="Proteomes" id="UP000278807"/>
    </source>
</evidence>
<feature type="compositionally biased region" description="Polar residues" evidence="1">
    <location>
        <begin position="136"/>
        <end position="157"/>
    </location>
</feature>
<dbReference type="EMBL" id="UZAE01012309">
    <property type="protein sequence ID" value="VDO04491.1"/>
    <property type="molecule type" value="Genomic_DNA"/>
</dbReference>
<reference evidence="4" key="1">
    <citation type="submission" date="2016-04" db="UniProtKB">
        <authorList>
            <consortium name="WormBaseParasite"/>
        </authorList>
    </citation>
    <scope>IDENTIFICATION</scope>
</reference>
<feature type="region of interest" description="Disordered" evidence="1">
    <location>
        <begin position="622"/>
        <end position="643"/>
    </location>
</feature>
<feature type="compositionally biased region" description="Polar residues" evidence="1">
    <location>
        <begin position="360"/>
        <end position="396"/>
    </location>
</feature>
<organism evidence="4">
    <name type="scientific">Rodentolepis nana</name>
    <name type="common">Dwarf tapeworm</name>
    <name type="synonym">Hymenolepis nana</name>
    <dbReference type="NCBI Taxonomy" id="102285"/>
    <lineage>
        <taxon>Eukaryota</taxon>
        <taxon>Metazoa</taxon>
        <taxon>Spiralia</taxon>
        <taxon>Lophotrochozoa</taxon>
        <taxon>Platyhelminthes</taxon>
        <taxon>Cestoda</taxon>
        <taxon>Eucestoda</taxon>
        <taxon>Cyclophyllidea</taxon>
        <taxon>Hymenolepididae</taxon>
        <taxon>Rodentolepis</taxon>
    </lineage>
</organism>
<evidence type="ECO:0000313" key="2">
    <source>
        <dbReference type="EMBL" id="VDO04491.1"/>
    </source>
</evidence>
<dbReference type="OrthoDB" id="6256617at2759"/>
<protein>
    <submittedName>
        <fullName evidence="4">MBD domain-containing protein</fullName>
    </submittedName>
</protein>
<accession>A0A158QI18</accession>
<dbReference type="STRING" id="102285.A0A158QI18"/>
<evidence type="ECO:0000256" key="1">
    <source>
        <dbReference type="SAM" id="MobiDB-lite"/>
    </source>
</evidence>
<evidence type="ECO:0000313" key="4">
    <source>
        <dbReference type="WBParaSite" id="HNAJ_0000851401-mRNA-1"/>
    </source>
</evidence>
<feature type="compositionally biased region" description="Basic and acidic residues" evidence="1">
    <location>
        <begin position="444"/>
        <end position="461"/>
    </location>
</feature>
<sequence>MFPRYFPYGQSSSVPNLNNIGLGLGLPLDTTSIAPAQDFSSLLLSAQAGLPNMAQLQAATPQFFLPQTNQIFTGLPLSNTLNPLVNPPFSLSQMFPLFNPALLQQPAHQIHSSDVSTSASDNSDSHTIVRAPVLYGNSSSGDTTSQAPKESTKTSPPEQIVASYAAAAQAAAIVHRQPLSNAAEVFLNTAASAASTLASLNGTGVTTAKNRPRRTSIGGYSAPISASAAVITSTAPGASTENVKSAKPPLPWNSAWTRMVDRQADVVVYISPGGSRLKSVADVRAHLEHFLPADKASVISDDCINASFCFDATKESRYISAPDDSIFVFSEDESATIAVSDMDTNDNIHAADLSSIAEPQPSTNSAASSSPVPQRATSSSGDTSATMSTATNTPVSTPALVMVESETVPTSINGNGEVSTAVGALKRPASGSESTSAETEAESSEEKKAENSSESTEKVVENENSAEPAAKLSKLESESSSSSSAVQVSSFLPSLNDVAQTSFVVRNMARSGGPTTVIPSVVPSVLPPTTSSAAIPYTLMQHIVSLQQQQQQQQALLASAGLIQPFMDAAAQQQQLLEQIKQQQMLASTAIFLQQQNQHHLQLQQQLQAVYASAIQQQQNQQALQQHQSQNGAANQQPGSSGQ</sequence>
<dbReference type="Proteomes" id="UP000278807">
    <property type="component" value="Unassembled WGS sequence"/>
</dbReference>
<keyword evidence="3" id="KW-1185">Reference proteome</keyword>
<name>A0A158QI18_RODNA</name>
<dbReference type="AlphaFoldDB" id="A0A158QI18"/>
<feature type="region of interest" description="Disordered" evidence="1">
    <location>
        <begin position="133"/>
        <end position="158"/>
    </location>
</feature>
<gene>
    <name evidence="2" type="ORF">HNAJ_LOCUS8510</name>
</gene>
<dbReference type="WBParaSite" id="HNAJ_0000851401-mRNA-1">
    <property type="protein sequence ID" value="HNAJ_0000851401-mRNA-1"/>
    <property type="gene ID" value="HNAJ_0000851401"/>
</dbReference>
<reference evidence="2 3" key="2">
    <citation type="submission" date="2018-11" db="EMBL/GenBank/DDBJ databases">
        <authorList>
            <consortium name="Pathogen Informatics"/>
        </authorList>
    </citation>
    <scope>NUCLEOTIDE SEQUENCE [LARGE SCALE GENOMIC DNA]</scope>
</reference>
<proteinExistence type="predicted"/>
<feature type="region of interest" description="Disordered" evidence="1">
    <location>
        <begin position="424"/>
        <end position="479"/>
    </location>
</feature>
<feature type="region of interest" description="Disordered" evidence="1">
    <location>
        <begin position="355"/>
        <end position="399"/>
    </location>
</feature>
<feature type="compositionally biased region" description="Polar residues" evidence="1">
    <location>
        <begin position="631"/>
        <end position="643"/>
    </location>
</feature>